<dbReference type="STRING" id="652103.Rpdx1_2003"/>
<reference evidence="2" key="1">
    <citation type="submission" date="2010-12" db="EMBL/GenBank/DDBJ databases">
        <title>Complete sequence of Rhodopseudomonas palustris DX-1.</title>
        <authorList>
            <consortium name="US DOE Joint Genome Institute"/>
            <person name="Lucas S."/>
            <person name="Copeland A."/>
            <person name="Lapidus A."/>
            <person name="Cheng J.-F."/>
            <person name="Goodwin L."/>
            <person name="Pitluck S."/>
            <person name="Misra M."/>
            <person name="Chertkov O."/>
            <person name="Detter J.C."/>
            <person name="Han C."/>
            <person name="Tapia R."/>
            <person name="Land M."/>
            <person name="Hauser L."/>
            <person name="Kyrpides N."/>
            <person name="Ivanova N."/>
            <person name="Ovchinnikova G."/>
            <person name="Logan B."/>
            <person name="Oda Y."/>
            <person name="Harwood C."/>
            <person name="Woyke T."/>
        </authorList>
    </citation>
    <scope>NUCLEOTIDE SEQUENCE [LARGE SCALE GENOMIC DNA]</scope>
    <source>
        <strain evidence="2">DX-1</strain>
    </source>
</reference>
<dbReference type="AlphaFoldDB" id="E6VP63"/>
<gene>
    <name evidence="2" type="ordered locus">Rpdx1_2003</name>
</gene>
<evidence type="ECO:0000256" key="1">
    <source>
        <dbReference type="SAM" id="MobiDB-lite"/>
    </source>
</evidence>
<dbReference type="HOGENOM" id="CLU_2938758_0_0_5"/>
<protein>
    <submittedName>
        <fullName evidence="2">Uncharacterized protein</fullName>
    </submittedName>
</protein>
<proteinExistence type="predicted"/>
<name>E6VP63_RHOPX</name>
<organism evidence="2 3">
    <name type="scientific">Rhodopseudomonas palustris (strain DX-1)</name>
    <dbReference type="NCBI Taxonomy" id="652103"/>
    <lineage>
        <taxon>Bacteria</taxon>
        <taxon>Pseudomonadati</taxon>
        <taxon>Pseudomonadota</taxon>
        <taxon>Alphaproteobacteria</taxon>
        <taxon>Hyphomicrobiales</taxon>
        <taxon>Nitrobacteraceae</taxon>
        <taxon>Rhodopseudomonas</taxon>
    </lineage>
</organism>
<evidence type="ECO:0000313" key="2">
    <source>
        <dbReference type="EMBL" id="ADU43612.1"/>
    </source>
</evidence>
<dbReference type="KEGG" id="rpx:Rpdx1_2003"/>
<sequence>MIRMARMTNTPPHCPACNIALELIGNRPLVQGYQVREYKCASCGTETHRATPWDHSLTEPHGPFYHE</sequence>
<accession>E6VP63</accession>
<dbReference type="Proteomes" id="UP000001402">
    <property type="component" value="Chromosome"/>
</dbReference>
<evidence type="ECO:0000313" key="3">
    <source>
        <dbReference type="Proteomes" id="UP000001402"/>
    </source>
</evidence>
<dbReference type="EMBL" id="CP002418">
    <property type="protein sequence ID" value="ADU43612.1"/>
    <property type="molecule type" value="Genomic_DNA"/>
</dbReference>
<feature type="region of interest" description="Disordered" evidence="1">
    <location>
        <begin position="47"/>
        <end position="67"/>
    </location>
</feature>